<gene>
    <name evidence="1" type="ORF">ACHHYP_03728</name>
</gene>
<proteinExistence type="predicted"/>
<evidence type="ECO:0000313" key="2">
    <source>
        <dbReference type="Proteomes" id="UP000243579"/>
    </source>
</evidence>
<dbReference type="AlphaFoldDB" id="A0A1V9Z306"/>
<keyword evidence="2" id="KW-1185">Reference proteome</keyword>
<evidence type="ECO:0000313" key="1">
    <source>
        <dbReference type="EMBL" id="OQR92395.1"/>
    </source>
</evidence>
<protein>
    <submittedName>
        <fullName evidence="1">Uncharacterized protein</fullName>
    </submittedName>
</protein>
<name>A0A1V9Z306_ACHHY</name>
<dbReference type="OrthoDB" id="72961at2759"/>
<accession>A0A1V9Z306</accession>
<organism evidence="1 2">
    <name type="scientific">Achlya hypogyna</name>
    <name type="common">Oomycete</name>
    <name type="synonym">Protoachlya hypogyna</name>
    <dbReference type="NCBI Taxonomy" id="1202772"/>
    <lineage>
        <taxon>Eukaryota</taxon>
        <taxon>Sar</taxon>
        <taxon>Stramenopiles</taxon>
        <taxon>Oomycota</taxon>
        <taxon>Saprolegniomycetes</taxon>
        <taxon>Saprolegniales</taxon>
        <taxon>Achlyaceae</taxon>
        <taxon>Achlya</taxon>
    </lineage>
</organism>
<dbReference type="EMBL" id="JNBR01000462">
    <property type="protein sequence ID" value="OQR92395.1"/>
    <property type="molecule type" value="Genomic_DNA"/>
</dbReference>
<sequence>MFLRAPTAMVPRGRLLQRAFAATAVDSAALQKATSAHARHVFPDSLAQALDGCDRHGRPTLHGASLEKAPAILKNPKNQRYLWQEAAALNCTGQHAVVVDVLYAQLYANKKRRYAVLPRTTSLFLQQVLVAAVATSAPVVAVDVLQQLAQLDTSLLPLDVRSLAVDAVLRLLLVSAPDLIVDVVSLLGPLHVKLDKPLATAVVDALFAGDHYTALVALVATLPPSLELPVMAHVQALVARLRLGQTVADVNAYFLRDVGPLADDVLSFLLVHACKHRDYDLVADVLGWLDQPLPPQQALALFHTLLVPAGVDLTAAPSAPMPDRCVVELFEAYPAALPSTTSALSLAVSAASFFQQPEVAAAVFDFAAAQNVPILDVAYGHAGATAAPGHRQRFSARYNADHRAGIVATAQQWNAADAGYHFSGALLQFMCARDAPALVQLLLREMQYYSVEASEADMAAVLRCLTHRSPPVLRLQELYDAFPRVIKNAPAALTQGLATLLQVRPGGTAARADLDEALALWRCFVWTEAVRLEPSVFALLVYVALRDGAPSSIVHEVSTQYTQQAAGWHASQLHSAVLELCASCRDLDTMTALLRQRPVEMPPLGDADVALMFATVGVHAMPYLRALPRGVVPWSSPVLLSKALMAALAANTPMDVLEVMGMAIDNDIALSAEACAACVAVLAKDDLDPSFKTDLHLSTTTLWAATDDPTITRLLDGLT</sequence>
<dbReference type="Proteomes" id="UP000243579">
    <property type="component" value="Unassembled WGS sequence"/>
</dbReference>
<comment type="caution">
    <text evidence="1">The sequence shown here is derived from an EMBL/GenBank/DDBJ whole genome shotgun (WGS) entry which is preliminary data.</text>
</comment>
<reference evidence="1 2" key="1">
    <citation type="journal article" date="2014" name="Genome Biol. Evol.">
        <title>The secreted proteins of Achlya hypogyna and Thraustotheca clavata identify the ancestral oomycete secretome and reveal gene acquisitions by horizontal gene transfer.</title>
        <authorList>
            <person name="Misner I."/>
            <person name="Blouin N."/>
            <person name="Leonard G."/>
            <person name="Richards T.A."/>
            <person name="Lane C.E."/>
        </authorList>
    </citation>
    <scope>NUCLEOTIDE SEQUENCE [LARGE SCALE GENOMIC DNA]</scope>
    <source>
        <strain evidence="1 2">ATCC 48635</strain>
    </source>
</reference>